<dbReference type="SUPFAM" id="SSF52172">
    <property type="entry name" value="CheY-like"/>
    <property type="match status" value="1"/>
</dbReference>
<dbReference type="SMART" id="SM01012">
    <property type="entry name" value="ANTAR"/>
    <property type="match status" value="1"/>
</dbReference>
<keyword evidence="3" id="KW-0805">Transcription regulation</keyword>
<dbReference type="AlphaFoldDB" id="A0A4Q2S067"/>
<dbReference type="InterPro" id="IPR036388">
    <property type="entry name" value="WH-like_DNA-bd_sf"/>
</dbReference>
<evidence type="ECO:0000256" key="3">
    <source>
        <dbReference type="ARBA" id="ARBA00023015"/>
    </source>
</evidence>
<comment type="caution">
    <text evidence="6">The sequence shown here is derived from an EMBL/GenBank/DDBJ whole genome shotgun (WGS) entry which is preliminary data.</text>
</comment>
<dbReference type="Gene3D" id="3.30.450.40">
    <property type="match status" value="1"/>
</dbReference>
<keyword evidence="1" id="KW-0808">Transferase</keyword>
<dbReference type="InterPro" id="IPR011006">
    <property type="entry name" value="CheY-like_superfamily"/>
</dbReference>
<evidence type="ECO:0000313" key="7">
    <source>
        <dbReference type="Proteomes" id="UP000294071"/>
    </source>
</evidence>
<dbReference type="InterPro" id="IPR012074">
    <property type="entry name" value="GAF_ANTAR"/>
</dbReference>
<keyword evidence="4" id="KW-0804">Transcription</keyword>
<protein>
    <submittedName>
        <fullName evidence="6">ANTAR domain-containing protein</fullName>
    </submittedName>
</protein>
<dbReference type="SMART" id="SM00065">
    <property type="entry name" value="GAF"/>
    <property type="match status" value="1"/>
</dbReference>
<dbReference type="SUPFAM" id="SSF55781">
    <property type="entry name" value="GAF domain-like"/>
    <property type="match status" value="1"/>
</dbReference>
<evidence type="ECO:0000256" key="4">
    <source>
        <dbReference type="ARBA" id="ARBA00023163"/>
    </source>
</evidence>
<keyword evidence="7" id="KW-1185">Reference proteome</keyword>
<dbReference type="PIRSF" id="PIRSF036625">
    <property type="entry name" value="GAF_ANTAR"/>
    <property type="match status" value="1"/>
</dbReference>
<evidence type="ECO:0000256" key="1">
    <source>
        <dbReference type="ARBA" id="ARBA00022679"/>
    </source>
</evidence>
<evidence type="ECO:0000313" key="6">
    <source>
        <dbReference type="EMBL" id="RYB93674.1"/>
    </source>
</evidence>
<dbReference type="InterPro" id="IPR029016">
    <property type="entry name" value="GAF-like_dom_sf"/>
</dbReference>
<dbReference type="GO" id="GO:0003723">
    <property type="term" value="F:RNA binding"/>
    <property type="evidence" value="ECO:0007669"/>
    <property type="project" value="InterPro"/>
</dbReference>
<proteinExistence type="predicted"/>
<name>A0A4Q2S067_9ACTN</name>
<dbReference type="Gene3D" id="1.10.10.10">
    <property type="entry name" value="Winged helix-like DNA-binding domain superfamily/Winged helix DNA-binding domain"/>
    <property type="match status" value="1"/>
</dbReference>
<gene>
    <name evidence="6" type="ORF">EUA93_04465</name>
</gene>
<dbReference type="InterPro" id="IPR003018">
    <property type="entry name" value="GAF"/>
</dbReference>
<dbReference type="InterPro" id="IPR005561">
    <property type="entry name" value="ANTAR"/>
</dbReference>
<dbReference type="Pfam" id="PF13185">
    <property type="entry name" value="GAF_2"/>
    <property type="match status" value="1"/>
</dbReference>
<dbReference type="EMBL" id="SDWT01000001">
    <property type="protein sequence ID" value="RYB93674.1"/>
    <property type="molecule type" value="Genomic_DNA"/>
</dbReference>
<organism evidence="6 7">
    <name type="scientific">Nocardioides oleivorans</name>
    <dbReference type="NCBI Taxonomy" id="273676"/>
    <lineage>
        <taxon>Bacteria</taxon>
        <taxon>Bacillati</taxon>
        <taxon>Actinomycetota</taxon>
        <taxon>Actinomycetes</taxon>
        <taxon>Propionibacteriales</taxon>
        <taxon>Nocardioidaceae</taxon>
        <taxon>Nocardioides</taxon>
    </lineage>
</organism>
<keyword evidence="2" id="KW-0418">Kinase</keyword>
<accession>A0A4Q2S067</accession>
<sequence length="239" mass="27035">MQEEGRVTMDFEHRLAEAVRDLGSQHDSPHTLQRMVEITPEFFHSSDSVGVSVVERDRIRTPVASTETLRRLDEVQYELRQGPCLEAIRREATIVVDDLATDERWPDWGRRMVAELGVRASISFRLFSSDDTWGALNVYSRQPRAFDQDDVRHGQVIAAMCAVALARSVKDDQLQSALETRTVIGQATGIVMERYGLDADTAFKVMRRLSSEHNRKLRDLAAEVVAERHLPRCAGASED</sequence>
<dbReference type="OrthoDB" id="7466251at2"/>
<reference evidence="6 7" key="1">
    <citation type="submission" date="2019-01" db="EMBL/GenBank/DDBJ databases">
        <title>Novel species of Nocardioides.</title>
        <authorList>
            <person name="Liu Q."/>
            <person name="Xin Y.-H."/>
        </authorList>
    </citation>
    <scope>NUCLEOTIDE SEQUENCE [LARGE SCALE GENOMIC DNA]</scope>
    <source>
        <strain evidence="6 7">CGMCC 4.6882</strain>
    </source>
</reference>
<dbReference type="Proteomes" id="UP000294071">
    <property type="component" value="Unassembled WGS sequence"/>
</dbReference>
<dbReference type="PROSITE" id="PS50921">
    <property type="entry name" value="ANTAR"/>
    <property type="match status" value="1"/>
</dbReference>
<dbReference type="GO" id="GO:0016301">
    <property type="term" value="F:kinase activity"/>
    <property type="evidence" value="ECO:0007669"/>
    <property type="project" value="UniProtKB-KW"/>
</dbReference>
<evidence type="ECO:0000259" key="5">
    <source>
        <dbReference type="PROSITE" id="PS50921"/>
    </source>
</evidence>
<evidence type="ECO:0000256" key="2">
    <source>
        <dbReference type="ARBA" id="ARBA00022777"/>
    </source>
</evidence>
<feature type="domain" description="ANTAR" evidence="5">
    <location>
        <begin position="164"/>
        <end position="225"/>
    </location>
</feature>
<dbReference type="Pfam" id="PF03861">
    <property type="entry name" value="ANTAR"/>
    <property type="match status" value="1"/>
</dbReference>